<feature type="coiled-coil region" evidence="1">
    <location>
        <begin position="166"/>
        <end position="193"/>
    </location>
</feature>
<keyword evidence="1" id="KW-0175">Coiled coil</keyword>
<dbReference type="Proteomes" id="UP000077684">
    <property type="component" value="Unassembled WGS sequence"/>
</dbReference>
<keyword evidence="3" id="KW-1185">Reference proteome</keyword>
<sequence>MAYAKTPVSLLPDCSKSKALVGRSAEEKETALFHIASTLDADLRKECAAVYAAGDLHLTRADSCTSRQACDGCTRMVLAVFFSCPSCGLELCPWCFDLLKDEQLRQNAAQEKLAMVEGPDSDNFLGCRAVATTNFATHAVEDFVLVTQVALDDLLWLSGLCTVIIQKVSQRALSAAEDEVKDLENDTEMVSVTSSAAQTGVEASTKPHRHFSITYERRFPGVVRRLLLFGDEVAVVNACPTTNLWTPSQIVKELANAPRLFTTVVSKDPADEP</sequence>
<proteinExistence type="predicted"/>
<reference evidence="2" key="2">
    <citation type="journal article" date="2019" name="IMA Fungus">
        <title>Genome sequencing and comparison of five Tilletia species to identify candidate genes for the detection of regulated species infecting wheat.</title>
        <authorList>
            <person name="Nguyen H.D.T."/>
            <person name="Sultana T."/>
            <person name="Kesanakurti P."/>
            <person name="Hambleton S."/>
        </authorList>
    </citation>
    <scope>NUCLEOTIDE SEQUENCE</scope>
    <source>
        <strain evidence="2">DAOMC 236426</strain>
    </source>
</reference>
<organism evidence="2 3">
    <name type="scientific">Tilletia controversa</name>
    <name type="common">dwarf bunt fungus</name>
    <dbReference type="NCBI Taxonomy" id="13291"/>
    <lineage>
        <taxon>Eukaryota</taxon>
        <taxon>Fungi</taxon>
        <taxon>Dikarya</taxon>
        <taxon>Basidiomycota</taxon>
        <taxon>Ustilaginomycotina</taxon>
        <taxon>Exobasidiomycetes</taxon>
        <taxon>Tilletiales</taxon>
        <taxon>Tilletiaceae</taxon>
        <taxon>Tilletia</taxon>
    </lineage>
</organism>
<name>A0A8X7SS75_9BASI</name>
<evidence type="ECO:0000313" key="3">
    <source>
        <dbReference type="Proteomes" id="UP000077684"/>
    </source>
</evidence>
<dbReference type="AlphaFoldDB" id="A0A8X7SS75"/>
<reference evidence="2" key="1">
    <citation type="submission" date="2016-04" db="EMBL/GenBank/DDBJ databases">
        <authorList>
            <person name="Nguyen H.D."/>
            <person name="Samba Siva P."/>
            <person name="Cullis J."/>
            <person name="Levesque C.A."/>
            <person name="Hambleton S."/>
        </authorList>
    </citation>
    <scope>NUCLEOTIDE SEQUENCE</scope>
    <source>
        <strain evidence="2">DAOMC 236426</strain>
    </source>
</reference>
<gene>
    <name evidence="2" type="ORF">A4X06_0g9320</name>
</gene>
<comment type="caution">
    <text evidence="2">The sequence shown here is derived from an EMBL/GenBank/DDBJ whole genome shotgun (WGS) entry which is preliminary data.</text>
</comment>
<accession>A0A8X7SS75</accession>
<protein>
    <submittedName>
        <fullName evidence="2">Uncharacterized protein</fullName>
    </submittedName>
</protein>
<evidence type="ECO:0000313" key="2">
    <source>
        <dbReference type="EMBL" id="KAE8237152.1"/>
    </source>
</evidence>
<evidence type="ECO:0000256" key="1">
    <source>
        <dbReference type="SAM" id="Coils"/>
    </source>
</evidence>
<dbReference type="EMBL" id="LWDE02002636">
    <property type="protein sequence ID" value="KAE8237152.1"/>
    <property type="molecule type" value="Genomic_DNA"/>
</dbReference>